<evidence type="ECO:0000259" key="1">
    <source>
        <dbReference type="Pfam" id="PF01370"/>
    </source>
</evidence>
<dbReference type="STRING" id="307507.A0A2V0PEA3"/>
<evidence type="ECO:0000313" key="3">
    <source>
        <dbReference type="Proteomes" id="UP000247498"/>
    </source>
</evidence>
<dbReference type="PANTHER" id="PTHR12126:SF11">
    <property type="entry name" value="NADH DEHYDROGENASE [UBIQUINONE] 1 ALPHA SUBCOMPLEX SUBUNIT 9, MITOCHONDRIAL"/>
    <property type="match status" value="1"/>
</dbReference>
<dbReference type="InterPro" id="IPR036291">
    <property type="entry name" value="NAD(P)-bd_dom_sf"/>
</dbReference>
<feature type="domain" description="NAD-dependent epimerase/dehydratase" evidence="1">
    <location>
        <begin position="79"/>
        <end position="290"/>
    </location>
</feature>
<dbReference type="InterPro" id="IPR001509">
    <property type="entry name" value="Epimerase_deHydtase"/>
</dbReference>
<dbReference type="PANTHER" id="PTHR12126">
    <property type="entry name" value="NADH-UBIQUINONE OXIDOREDUCTASE 39 KDA SUBUNIT-RELATED"/>
    <property type="match status" value="1"/>
</dbReference>
<dbReference type="OrthoDB" id="275457at2759"/>
<dbReference type="Proteomes" id="UP000247498">
    <property type="component" value="Unassembled WGS sequence"/>
</dbReference>
<dbReference type="SUPFAM" id="SSF51735">
    <property type="entry name" value="NAD(P)-binding Rossmann-fold domains"/>
    <property type="match status" value="1"/>
</dbReference>
<organism evidence="2 3">
    <name type="scientific">Raphidocelis subcapitata</name>
    <dbReference type="NCBI Taxonomy" id="307507"/>
    <lineage>
        <taxon>Eukaryota</taxon>
        <taxon>Viridiplantae</taxon>
        <taxon>Chlorophyta</taxon>
        <taxon>core chlorophytes</taxon>
        <taxon>Chlorophyceae</taxon>
        <taxon>CS clade</taxon>
        <taxon>Sphaeropleales</taxon>
        <taxon>Selenastraceae</taxon>
        <taxon>Raphidocelis</taxon>
    </lineage>
</organism>
<name>A0A2V0PEA3_9CHLO</name>
<dbReference type="GO" id="GO:0044877">
    <property type="term" value="F:protein-containing complex binding"/>
    <property type="evidence" value="ECO:0007669"/>
    <property type="project" value="TreeGrafter"/>
</dbReference>
<gene>
    <name evidence="2" type="ORF">Rsub_10578</name>
</gene>
<reference evidence="2 3" key="1">
    <citation type="journal article" date="2018" name="Sci. Rep.">
        <title>Raphidocelis subcapitata (=Pseudokirchneriella subcapitata) provides an insight into genome evolution and environmental adaptations in the Sphaeropleales.</title>
        <authorList>
            <person name="Suzuki S."/>
            <person name="Yamaguchi H."/>
            <person name="Nakajima N."/>
            <person name="Kawachi M."/>
        </authorList>
    </citation>
    <scope>NUCLEOTIDE SEQUENCE [LARGE SCALE GENOMIC DNA]</scope>
    <source>
        <strain evidence="2 3">NIES-35</strain>
    </source>
</reference>
<dbReference type="CDD" id="cd05271">
    <property type="entry name" value="NDUFA9_like_SDR_a"/>
    <property type="match status" value="1"/>
</dbReference>
<dbReference type="InParanoid" id="A0A2V0PEA3"/>
<dbReference type="InterPro" id="IPR051207">
    <property type="entry name" value="ComplexI_NDUFA9_subunit"/>
</dbReference>
<dbReference type="GO" id="GO:0005739">
    <property type="term" value="C:mitochondrion"/>
    <property type="evidence" value="ECO:0007669"/>
    <property type="project" value="TreeGrafter"/>
</dbReference>
<accession>A0A2V0PEA3</accession>
<dbReference type="AlphaFoldDB" id="A0A2V0PEA3"/>
<dbReference type="FunCoup" id="A0A2V0PEA3">
    <property type="interactions" value="2157"/>
</dbReference>
<dbReference type="EMBL" id="BDRX01000117">
    <property type="protein sequence ID" value="GBF98166.1"/>
    <property type="molecule type" value="Genomic_DNA"/>
</dbReference>
<sequence>MLAAACSGGLPAVQVLLGHASAAAAAAIAARTAGAASSSGSSGGAAPAPARRMSTFALANTPLRSGPGGRSSVSGATATVFGATGFVGKYVVNELARNGTQVVCPHRDVEEAAMPLRQMGDLGQIVVLKGWSLGDDDMTRYALSRSNIVVNLIGATYETRNYSFEDVHTTWPAHLARLAKENPLLERFVHVSDVGADPEHPSARMRSKAAGDAAVLAELPGLATVLRPAPVVGDEDDFLNNILAQVKLNALFPLIDGGCQRVQPHHVRDLAEAVTAALATHDSLGKTYYLGGPEVVTLRDLVDLVRSTLNEDEDNTLYVPAALAKAIARPLDALKKRFPPLPTRNYMSTADWVDEISTGKVVPDGVHTYADLDMIPQRITEGMAMEPIRYSRTGGYAHGDTRKLAQKLPHSVKRYYGMAHEFDK</sequence>
<dbReference type="Gene3D" id="3.40.50.720">
    <property type="entry name" value="NAD(P)-binding Rossmann-like Domain"/>
    <property type="match status" value="1"/>
</dbReference>
<dbReference type="Pfam" id="PF01370">
    <property type="entry name" value="Epimerase"/>
    <property type="match status" value="1"/>
</dbReference>
<evidence type="ECO:0000313" key="2">
    <source>
        <dbReference type="EMBL" id="GBF98166.1"/>
    </source>
</evidence>
<protein>
    <submittedName>
        <fullName evidence="2">NADH dehydrogenase mitochondrial</fullName>
    </submittedName>
</protein>
<comment type="caution">
    <text evidence="2">The sequence shown here is derived from an EMBL/GenBank/DDBJ whole genome shotgun (WGS) entry which is preliminary data.</text>
</comment>
<proteinExistence type="predicted"/>
<keyword evidence="3" id="KW-1185">Reference proteome</keyword>